<comment type="subcellular location">
    <subcellularLocation>
        <location evidence="1">Cell membrane</location>
        <topology evidence="1">Multi-pass membrane protein</topology>
    </subcellularLocation>
</comment>
<evidence type="ECO:0000256" key="5">
    <source>
        <dbReference type="ARBA" id="ARBA00022989"/>
    </source>
</evidence>
<dbReference type="GO" id="GO:0044038">
    <property type="term" value="P:cell wall macromolecule biosynthetic process"/>
    <property type="evidence" value="ECO:0007669"/>
    <property type="project" value="TreeGrafter"/>
</dbReference>
<name>A0A832EE95_9BACT</name>
<dbReference type="SUPFAM" id="SSF53335">
    <property type="entry name" value="S-adenosyl-L-methionine-dependent methyltransferases"/>
    <property type="match status" value="1"/>
</dbReference>
<feature type="transmembrane region" description="Helical" evidence="8">
    <location>
        <begin position="240"/>
        <end position="263"/>
    </location>
</feature>
<feature type="binding site" evidence="7">
    <location>
        <position position="215"/>
    </location>
    <ligand>
        <name>Mg(2+)</name>
        <dbReference type="ChEBI" id="CHEBI:18420"/>
    </ligand>
</feature>
<evidence type="ECO:0000256" key="1">
    <source>
        <dbReference type="ARBA" id="ARBA00004651"/>
    </source>
</evidence>
<dbReference type="EMBL" id="DSTK01000037">
    <property type="protein sequence ID" value="HFK98181.1"/>
    <property type="molecule type" value="Genomic_DNA"/>
</dbReference>
<dbReference type="AlphaFoldDB" id="A0A832EE95"/>
<feature type="transmembrane region" description="Helical" evidence="8">
    <location>
        <begin position="471"/>
        <end position="494"/>
    </location>
</feature>
<keyword evidence="2" id="KW-1003">Cell membrane</keyword>
<reference evidence="9" key="1">
    <citation type="journal article" date="2020" name="mSystems">
        <title>Genome- and Community-Level Interaction Insights into Carbon Utilization and Element Cycling Functions of Hydrothermarchaeota in Hydrothermal Sediment.</title>
        <authorList>
            <person name="Zhou Z."/>
            <person name="Liu Y."/>
            <person name="Xu W."/>
            <person name="Pan J."/>
            <person name="Luo Z.H."/>
            <person name="Li M."/>
        </authorList>
    </citation>
    <scope>NUCLEOTIDE SEQUENCE [LARGE SCALE GENOMIC DNA]</scope>
    <source>
        <strain evidence="9">SpSt-456</strain>
    </source>
</reference>
<dbReference type="Pfam" id="PF00953">
    <property type="entry name" value="Glycos_transf_4"/>
    <property type="match status" value="1"/>
</dbReference>
<feature type="transmembrane region" description="Helical" evidence="8">
    <location>
        <begin position="185"/>
        <end position="204"/>
    </location>
</feature>
<feature type="transmembrane region" description="Helical" evidence="8">
    <location>
        <begin position="404"/>
        <end position="425"/>
    </location>
</feature>
<dbReference type="InterPro" id="IPR000715">
    <property type="entry name" value="Glycosyl_transferase_4"/>
</dbReference>
<feature type="transmembrane region" description="Helical" evidence="8">
    <location>
        <begin position="296"/>
        <end position="314"/>
    </location>
</feature>
<comment type="caution">
    <text evidence="9">The sequence shown here is derived from an EMBL/GenBank/DDBJ whole genome shotgun (WGS) entry which is preliminary data.</text>
</comment>
<evidence type="ECO:0000256" key="6">
    <source>
        <dbReference type="ARBA" id="ARBA00023136"/>
    </source>
</evidence>
<gene>
    <name evidence="9" type="ORF">ENS06_12785</name>
</gene>
<dbReference type="GO" id="GO:0046872">
    <property type="term" value="F:metal ion binding"/>
    <property type="evidence" value="ECO:0007669"/>
    <property type="project" value="UniProtKB-KW"/>
</dbReference>
<dbReference type="Pfam" id="PF13727">
    <property type="entry name" value="CoA_binding_3"/>
    <property type="match status" value="1"/>
</dbReference>
<keyword evidence="7" id="KW-0479">Metal-binding</keyword>
<comment type="cofactor">
    <cofactor evidence="7">
        <name>Mg(2+)</name>
        <dbReference type="ChEBI" id="CHEBI:18420"/>
    </cofactor>
</comment>
<dbReference type="PANTHER" id="PTHR22926:SF3">
    <property type="entry name" value="UNDECAPRENYL-PHOSPHATE ALPHA-N-ACETYLGLUCOSAMINYL 1-PHOSPHATE TRANSFERASE"/>
    <property type="match status" value="1"/>
</dbReference>
<feature type="transmembrane region" description="Helical" evidence="8">
    <location>
        <begin position="111"/>
        <end position="132"/>
    </location>
</feature>
<dbReference type="GO" id="GO:0009103">
    <property type="term" value="P:lipopolysaccharide biosynthetic process"/>
    <property type="evidence" value="ECO:0007669"/>
    <property type="project" value="TreeGrafter"/>
</dbReference>
<keyword evidence="5 8" id="KW-1133">Transmembrane helix</keyword>
<dbReference type="PANTHER" id="PTHR22926">
    <property type="entry name" value="PHOSPHO-N-ACETYLMURAMOYL-PENTAPEPTIDE-TRANSFERASE"/>
    <property type="match status" value="1"/>
</dbReference>
<evidence type="ECO:0008006" key="10">
    <source>
        <dbReference type="Google" id="ProtNLM"/>
    </source>
</evidence>
<feature type="transmembrane region" description="Helical" evidence="8">
    <location>
        <begin position="437"/>
        <end position="459"/>
    </location>
</feature>
<organism evidence="9">
    <name type="scientific">Desulfacinum infernum</name>
    <dbReference type="NCBI Taxonomy" id="35837"/>
    <lineage>
        <taxon>Bacteria</taxon>
        <taxon>Pseudomonadati</taxon>
        <taxon>Thermodesulfobacteriota</taxon>
        <taxon>Syntrophobacteria</taxon>
        <taxon>Syntrophobacterales</taxon>
        <taxon>Syntrophobacteraceae</taxon>
        <taxon>Desulfacinum</taxon>
    </lineage>
</organism>
<keyword evidence="6 8" id="KW-0472">Membrane</keyword>
<keyword evidence="7" id="KW-0460">Magnesium</keyword>
<proteinExistence type="predicted"/>
<evidence type="ECO:0000256" key="8">
    <source>
        <dbReference type="SAM" id="Phobius"/>
    </source>
</evidence>
<evidence type="ECO:0000256" key="2">
    <source>
        <dbReference type="ARBA" id="ARBA00022475"/>
    </source>
</evidence>
<dbReference type="CDD" id="cd06853">
    <property type="entry name" value="GT_WecA_like"/>
    <property type="match status" value="1"/>
</dbReference>
<feature type="transmembrane region" description="Helical" evidence="8">
    <location>
        <begin position="320"/>
        <end position="338"/>
    </location>
</feature>
<feature type="transmembrane region" description="Helical" evidence="8">
    <location>
        <begin position="6"/>
        <end position="32"/>
    </location>
</feature>
<evidence type="ECO:0000256" key="7">
    <source>
        <dbReference type="PIRSR" id="PIRSR600715-1"/>
    </source>
</evidence>
<dbReference type="Gene3D" id="3.40.50.720">
    <property type="entry name" value="NAD(P)-binding Rossmann-like Domain"/>
    <property type="match status" value="1"/>
</dbReference>
<feature type="transmembrane region" description="Helical" evidence="8">
    <location>
        <begin position="79"/>
        <end position="99"/>
    </location>
</feature>
<keyword evidence="3" id="KW-0808">Transferase</keyword>
<evidence type="ECO:0000256" key="4">
    <source>
        <dbReference type="ARBA" id="ARBA00022692"/>
    </source>
</evidence>
<accession>A0A832EE95</accession>
<feature type="binding site" evidence="7">
    <location>
        <position position="153"/>
    </location>
    <ligand>
        <name>Mg(2+)</name>
        <dbReference type="ChEBI" id="CHEBI:18420"/>
    </ligand>
</feature>
<dbReference type="InterPro" id="IPR029063">
    <property type="entry name" value="SAM-dependent_MTases_sf"/>
</dbReference>
<feature type="transmembrane region" description="Helical" evidence="8">
    <location>
        <begin position="53"/>
        <end position="73"/>
    </location>
</feature>
<evidence type="ECO:0000256" key="3">
    <source>
        <dbReference type="ARBA" id="ARBA00022679"/>
    </source>
</evidence>
<dbReference type="GO" id="GO:0005886">
    <property type="term" value="C:plasma membrane"/>
    <property type="evidence" value="ECO:0007669"/>
    <property type="project" value="UniProtKB-SubCell"/>
</dbReference>
<sequence length="602" mass="66699">MGWHDVALYGGMALGMGFGMTLAAVPMVRRWAFRLKMVAAPREDRWHAHPTPLLGGLAIGMALWGAFLTLWALGGLEDHWRKIGGLTILSSVLGLVGLVDDRKHLAPQTKLLVQIVLASFVVFLGFEVQWFVSKTANRFWSILWVVAITNAFNLLDNMDGLSAGVAAIACAFLILVEAVCGHPFQPIHLAVMALLGALAGFLVYNFHPASIFMGDCGSLPIGFFLAAASTQTNMAQNGPLVPILAVPVFIFCLPLFDMAFVSVMRPLFGRSISTGGRDHTSHRLVAIGLSERNTVLFLYGFSTLGGILALFMALQPVGTLPGIVVFLLLTLFLAVHLARVRTYGPGQKSIVERNGTLTVLWIQWTYKKRMFEVLLDVFMVAFAYWVSYFLRYEKPMYESVFPNFLKSLPLTVACCLGANLVVGIYRGVWRLTSTSDLVYHLGAASLGVALTVLSLVFLYDFEGFSRSIFGIFWALWLVALSGSRVSFCFMSELLKKVSRRNGRRVAIYGADERGSMILYRVLNGSEHVLCPVGFIDNDEKKQNARIYGYKVIGPWHRLEELIRTHRLDEILVPVEEAARLPFPAPEALGRQVVFRQVDLRIG</sequence>
<protein>
    <recommendedName>
        <fullName evidence="10">Glycosyl transferase</fullName>
    </recommendedName>
</protein>
<dbReference type="GO" id="GO:0071555">
    <property type="term" value="P:cell wall organization"/>
    <property type="evidence" value="ECO:0007669"/>
    <property type="project" value="TreeGrafter"/>
</dbReference>
<dbReference type="GO" id="GO:0016780">
    <property type="term" value="F:phosphotransferase activity, for other substituted phosphate groups"/>
    <property type="evidence" value="ECO:0007669"/>
    <property type="project" value="InterPro"/>
</dbReference>
<feature type="transmembrane region" description="Helical" evidence="8">
    <location>
        <begin position="373"/>
        <end position="392"/>
    </location>
</feature>
<feature type="transmembrane region" description="Helical" evidence="8">
    <location>
        <begin position="160"/>
        <end position="179"/>
    </location>
</feature>
<keyword evidence="4 8" id="KW-0812">Transmembrane</keyword>
<evidence type="ECO:0000313" key="9">
    <source>
        <dbReference type="EMBL" id="HFK98181.1"/>
    </source>
</evidence>